<sequence>MRKNLASAVAAPRIDERAVGAGTTVRFALLVVLMLAASVAVVLEFTRSPEGWGCTLAAGVDPTAGSDRAAVVNRAGQTPAYQACMAEFAPPPPWWLPLAWPALLLAVAGLVFLGLSAWKARRGRVVPLAAVDPEGEIHRTLAELAAVAGLRRLPRVVVDPIATSTGAVVFGSTRRPIVCLHGGLIADRHSNREGFRAVLLHEFAHIHNGDVTITYATVALWRAFLAVTVLPELVMTVQSLPSWPNSPLWSAHAPGVTRGFVLTAFMIALVYLARSDVLRTREIYADLTAVRWGAALHGFAIAQPPMPAGFRGVVASLAELWRTHPRWELRWHSLTDTSALFGVRALPMFLIGATTTLINDNFWRYLKEYQLAGWWVDQAVAILAAGLAAGAAGTALWRAVAHAVLTSRPVPSGVRAGLWLGAGMTVSELLTGKNAVYNWLPDHPEVVLLFVVAGAVFGWWTARCALLAVSTWRGRTLRPAMAVGLVAACLVLAGWLAWWQGGGALFVVGWPIDLDMMRQSVEQAFPGPFAEHQGMLSAIPIAITLIASVNKVPLALAVVAALWVVPLLAWTIRPGPARWACAVSDEVPEPLGVPVPSLPRVLLPGVLTGLASWGAIALVQAAHPQAAEEGGLVELLYLAWVFVVLMGTAVVAAIAASALCSRYRLFAGLIATQVATLLGLAGAFVLGSGWPEVGPIITLVVVSAAVVSIIVAAVGSLFGKPRVPVAPRAHVTARRACVAVACIAAVAVAAPEWIPSSGVPEPPTTQLFGPAGTSSASPQIKRLQIVAWRRYGGERLLRRFTEESARFVAHVKATNGAIDRSACGPLGGITRAASGYFRFPEPQTHEIWQTFITQVQRVARECERAAVQTSMLWIEEAMGTAGVIKARADTLERGNPTSLLPAPARELPLPDWAGHGGRDLLLRFDTGASRILSYVDEVRGRVDVTRVEPLCTALAEVTLDASGHFRIADAEPQRRWSHFIAQGRKAAQDCRTALSRTDTALFRAALRELDQAIDTARSVLPR</sequence>
<feature type="transmembrane region" description="Helical" evidence="7">
    <location>
        <begin position="446"/>
        <end position="468"/>
    </location>
</feature>
<dbReference type="InterPro" id="IPR001915">
    <property type="entry name" value="Peptidase_M48"/>
</dbReference>
<feature type="transmembrane region" description="Helical" evidence="7">
    <location>
        <begin position="736"/>
        <end position="754"/>
    </location>
</feature>
<evidence type="ECO:0000256" key="5">
    <source>
        <dbReference type="ARBA" id="ARBA00022833"/>
    </source>
</evidence>
<dbReference type="Pfam" id="PF01435">
    <property type="entry name" value="Peptidase_M48"/>
    <property type="match status" value="1"/>
</dbReference>
<proteinExistence type="predicted"/>
<feature type="transmembrane region" description="Helical" evidence="7">
    <location>
        <begin position="601"/>
        <end position="623"/>
    </location>
</feature>
<feature type="transmembrane region" description="Helical" evidence="7">
    <location>
        <begin position="339"/>
        <end position="358"/>
    </location>
</feature>
<keyword evidence="4" id="KW-0378">Hydrolase</keyword>
<keyword evidence="5" id="KW-0862">Zinc</keyword>
<evidence type="ECO:0000256" key="6">
    <source>
        <dbReference type="ARBA" id="ARBA00023049"/>
    </source>
</evidence>
<feature type="transmembrane region" description="Helical" evidence="7">
    <location>
        <begin position="666"/>
        <end position="690"/>
    </location>
</feature>
<reference evidence="9 10" key="1">
    <citation type="submission" date="2016-10" db="EMBL/GenBank/DDBJ databases">
        <authorList>
            <person name="de Groot N.N."/>
        </authorList>
    </citation>
    <scope>NUCLEOTIDE SEQUENCE [LARGE SCALE GENOMIC DNA]</scope>
    <source>
        <strain evidence="9 10">DSM 44149</strain>
    </source>
</reference>
<feature type="transmembrane region" description="Helical" evidence="7">
    <location>
        <begin position="696"/>
        <end position="715"/>
    </location>
</feature>
<evidence type="ECO:0000256" key="1">
    <source>
        <dbReference type="ARBA" id="ARBA00001947"/>
    </source>
</evidence>
<dbReference type="EMBL" id="LT629701">
    <property type="protein sequence ID" value="SDM65765.1"/>
    <property type="molecule type" value="Genomic_DNA"/>
</dbReference>
<evidence type="ECO:0000256" key="3">
    <source>
        <dbReference type="ARBA" id="ARBA00022723"/>
    </source>
</evidence>
<dbReference type="STRING" id="211114.SAMN04489726_2755"/>
<feature type="transmembrane region" description="Helical" evidence="7">
    <location>
        <begin position="255"/>
        <end position="273"/>
    </location>
</feature>
<keyword evidence="3" id="KW-0479">Metal-binding</keyword>
<dbReference type="eggNOG" id="COG0501">
    <property type="taxonomic scope" value="Bacteria"/>
</dbReference>
<dbReference type="Proteomes" id="UP000183376">
    <property type="component" value="Chromosome I"/>
</dbReference>
<name>A0A1G9V1J1_ALLAB</name>
<dbReference type="OrthoDB" id="4889053at2"/>
<evidence type="ECO:0000256" key="7">
    <source>
        <dbReference type="SAM" id="Phobius"/>
    </source>
</evidence>
<evidence type="ECO:0000256" key="2">
    <source>
        <dbReference type="ARBA" id="ARBA00022670"/>
    </source>
</evidence>
<feature type="domain" description="Peptidase M48" evidence="8">
    <location>
        <begin position="134"/>
        <end position="336"/>
    </location>
</feature>
<feature type="transmembrane region" description="Helical" evidence="7">
    <location>
        <begin position="98"/>
        <end position="118"/>
    </location>
</feature>
<keyword evidence="7" id="KW-0472">Membrane</keyword>
<dbReference type="Gene3D" id="3.30.2010.10">
    <property type="entry name" value="Metalloproteases ('zincins'), catalytic domain"/>
    <property type="match status" value="1"/>
</dbReference>
<dbReference type="AlphaFoldDB" id="A0A1G9V1J1"/>
<organism evidence="9 10">
    <name type="scientific">Allokutzneria albata</name>
    <name type="common">Kibdelosporangium albatum</name>
    <dbReference type="NCBI Taxonomy" id="211114"/>
    <lineage>
        <taxon>Bacteria</taxon>
        <taxon>Bacillati</taxon>
        <taxon>Actinomycetota</taxon>
        <taxon>Actinomycetes</taxon>
        <taxon>Pseudonocardiales</taxon>
        <taxon>Pseudonocardiaceae</taxon>
        <taxon>Allokutzneria</taxon>
    </lineage>
</organism>
<keyword evidence="7" id="KW-0812">Transmembrane</keyword>
<feature type="transmembrane region" description="Helical" evidence="7">
    <location>
        <begin position="480"/>
        <end position="498"/>
    </location>
</feature>
<evidence type="ECO:0000256" key="4">
    <source>
        <dbReference type="ARBA" id="ARBA00022801"/>
    </source>
</evidence>
<evidence type="ECO:0000313" key="9">
    <source>
        <dbReference type="EMBL" id="SDM65765.1"/>
    </source>
</evidence>
<accession>A0A1G9V1J1</accession>
<feature type="transmembrane region" description="Helical" evidence="7">
    <location>
        <begin position="213"/>
        <end position="235"/>
    </location>
</feature>
<comment type="cofactor">
    <cofactor evidence="1">
        <name>Zn(2+)</name>
        <dbReference type="ChEBI" id="CHEBI:29105"/>
    </cofactor>
</comment>
<feature type="transmembrane region" description="Helical" evidence="7">
    <location>
        <begin position="418"/>
        <end position="440"/>
    </location>
</feature>
<keyword evidence="10" id="KW-1185">Reference proteome</keyword>
<evidence type="ECO:0000313" key="10">
    <source>
        <dbReference type="Proteomes" id="UP000183376"/>
    </source>
</evidence>
<feature type="transmembrane region" description="Helical" evidence="7">
    <location>
        <begin position="378"/>
        <end position="397"/>
    </location>
</feature>
<dbReference type="GO" id="GO:0006508">
    <property type="term" value="P:proteolysis"/>
    <property type="evidence" value="ECO:0007669"/>
    <property type="project" value="UniProtKB-KW"/>
</dbReference>
<gene>
    <name evidence="9" type="ORF">SAMN04489726_2755</name>
</gene>
<dbReference type="GO" id="GO:0004222">
    <property type="term" value="F:metalloendopeptidase activity"/>
    <property type="evidence" value="ECO:0007669"/>
    <property type="project" value="InterPro"/>
</dbReference>
<protein>
    <submittedName>
        <fullName evidence="9">Zn-dependent protease with chaperone function</fullName>
    </submittedName>
</protein>
<keyword evidence="2 9" id="KW-0645">Protease</keyword>
<dbReference type="RefSeq" id="WP_030431311.1">
    <property type="nucleotide sequence ID" value="NZ_JOEF01000018.1"/>
</dbReference>
<keyword evidence="6" id="KW-0482">Metalloprotease</keyword>
<feature type="transmembrane region" description="Helical" evidence="7">
    <location>
        <begin position="635"/>
        <end position="659"/>
    </location>
</feature>
<feature type="transmembrane region" description="Helical" evidence="7">
    <location>
        <begin position="21"/>
        <end position="43"/>
    </location>
</feature>
<evidence type="ECO:0000259" key="8">
    <source>
        <dbReference type="Pfam" id="PF01435"/>
    </source>
</evidence>
<dbReference type="GO" id="GO:0046872">
    <property type="term" value="F:metal ion binding"/>
    <property type="evidence" value="ECO:0007669"/>
    <property type="project" value="UniProtKB-KW"/>
</dbReference>
<keyword evidence="7" id="KW-1133">Transmembrane helix</keyword>